<reference evidence="3 4" key="1">
    <citation type="submission" date="2019-04" db="EMBL/GenBank/DDBJ databases">
        <title>Draft genome sequences of Streptomyces avermitilis NBRC 14893.</title>
        <authorList>
            <person name="Komaki H."/>
            <person name="Tamura T."/>
            <person name="Hosoyama A."/>
        </authorList>
    </citation>
    <scope>NUCLEOTIDE SEQUENCE [LARGE SCALE GENOMIC DNA]</scope>
    <source>
        <strain evidence="3 4">NBRC 14893</strain>
    </source>
</reference>
<dbReference type="EMBL" id="BJHX01000001">
    <property type="protein sequence ID" value="GDY64557.1"/>
    <property type="molecule type" value="Genomic_DNA"/>
</dbReference>
<comment type="caution">
    <text evidence="3">The sequence shown here is derived from an EMBL/GenBank/DDBJ whole genome shotgun (WGS) entry which is preliminary data.</text>
</comment>
<evidence type="ECO:0000313" key="3">
    <source>
        <dbReference type="EMBL" id="GDY64557.1"/>
    </source>
</evidence>
<name>A0A4D4M0G1_STRAX</name>
<evidence type="ECO:0000313" key="4">
    <source>
        <dbReference type="Proteomes" id="UP000302139"/>
    </source>
</evidence>
<accession>A0A4D4M0G1</accession>
<feature type="chain" id="PRO_5020372540" description="Secreted protein" evidence="2">
    <location>
        <begin position="25"/>
        <end position="115"/>
    </location>
</feature>
<proteinExistence type="predicted"/>
<gene>
    <name evidence="3" type="ORF">SAV14893_039500</name>
</gene>
<keyword evidence="2" id="KW-0732">Signal</keyword>
<feature type="region of interest" description="Disordered" evidence="1">
    <location>
        <begin position="58"/>
        <end position="86"/>
    </location>
</feature>
<dbReference type="PROSITE" id="PS51257">
    <property type="entry name" value="PROKAR_LIPOPROTEIN"/>
    <property type="match status" value="1"/>
</dbReference>
<sequence>MRPTPSLVTAAVSLVLLSTLSACGPDSGDDAKALPSAKTLKEAQEFIAKAGLPCTSMTTDEGAHGTPAEGFLGTTDDYDSPQEKREAAAWKIGEAGFCGDTRAKAGAGSSTCPRT</sequence>
<organism evidence="3 4">
    <name type="scientific">Streptomyces avermitilis</name>
    <dbReference type="NCBI Taxonomy" id="33903"/>
    <lineage>
        <taxon>Bacteria</taxon>
        <taxon>Bacillati</taxon>
        <taxon>Actinomycetota</taxon>
        <taxon>Actinomycetes</taxon>
        <taxon>Kitasatosporales</taxon>
        <taxon>Streptomycetaceae</taxon>
        <taxon>Streptomyces</taxon>
    </lineage>
</organism>
<evidence type="ECO:0008006" key="5">
    <source>
        <dbReference type="Google" id="ProtNLM"/>
    </source>
</evidence>
<protein>
    <recommendedName>
        <fullName evidence="5">Secreted protein</fullName>
    </recommendedName>
</protein>
<evidence type="ECO:0000256" key="1">
    <source>
        <dbReference type="SAM" id="MobiDB-lite"/>
    </source>
</evidence>
<feature type="signal peptide" evidence="2">
    <location>
        <begin position="1"/>
        <end position="24"/>
    </location>
</feature>
<dbReference type="AlphaFoldDB" id="A0A4D4M0G1"/>
<dbReference type="Proteomes" id="UP000302139">
    <property type="component" value="Unassembled WGS sequence"/>
</dbReference>
<evidence type="ECO:0000256" key="2">
    <source>
        <dbReference type="SAM" id="SignalP"/>
    </source>
</evidence>